<dbReference type="EMBL" id="JAFMOF010000002">
    <property type="protein sequence ID" value="MBO0653847.1"/>
    <property type="molecule type" value="Genomic_DNA"/>
</dbReference>
<dbReference type="RefSeq" id="WP_207247353.1">
    <property type="nucleotide sequence ID" value="NZ_JAFMOF010000002.1"/>
</dbReference>
<dbReference type="Pfam" id="PF00881">
    <property type="entry name" value="Nitroreductase"/>
    <property type="match status" value="1"/>
</dbReference>
<comment type="caution">
    <text evidence="2">The sequence shown here is derived from an EMBL/GenBank/DDBJ whole genome shotgun (WGS) entry which is preliminary data.</text>
</comment>
<dbReference type="InterPro" id="IPR029479">
    <property type="entry name" value="Nitroreductase"/>
</dbReference>
<keyword evidence="3" id="KW-1185">Reference proteome</keyword>
<evidence type="ECO:0000259" key="1">
    <source>
        <dbReference type="Pfam" id="PF00881"/>
    </source>
</evidence>
<feature type="domain" description="Nitroreductase" evidence="1">
    <location>
        <begin position="5"/>
        <end position="36"/>
    </location>
</feature>
<protein>
    <submittedName>
        <fullName evidence="2">Nitroreductase family protein</fullName>
    </submittedName>
</protein>
<dbReference type="SUPFAM" id="SSF55469">
    <property type="entry name" value="FMN-dependent nitroreductase-like"/>
    <property type="match status" value="1"/>
</dbReference>
<accession>A0A939JQK9</accession>
<dbReference type="Gene3D" id="3.40.109.10">
    <property type="entry name" value="NADH Oxidase"/>
    <property type="match status" value="1"/>
</dbReference>
<evidence type="ECO:0000313" key="2">
    <source>
        <dbReference type="EMBL" id="MBO0653847.1"/>
    </source>
</evidence>
<dbReference type="InterPro" id="IPR000415">
    <property type="entry name" value="Nitroreductase-like"/>
</dbReference>
<reference evidence="2" key="1">
    <citation type="submission" date="2021-03" db="EMBL/GenBank/DDBJ databases">
        <title>Streptomyces strains.</title>
        <authorList>
            <person name="Lund M.B."/>
            <person name="Toerring T."/>
        </authorList>
    </citation>
    <scope>NUCLEOTIDE SEQUENCE</scope>
    <source>
        <strain evidence="2">JCM 4242</strain>
    </source>
</reference>
<sequence>MRAVTTRRAERKFTDRPVPRGVLERVLPAAAWAPSQLKSLVTGAQRRTLGMPRPIQEMISRWISLLPPPKVKMTALR</sequence>
<evidence type="ECO:0000313" key="3">
    <source>
        <dbReference type="Proteomes" id="UP000664781"/>
    </source>
</evidence>
<dbReference type="Proteomes" id="UP000664781">
    <property type="component" value="Unassembled WGS sequence"/>
</dbReference>
<dbReference type="AlphaFoldDB" id="A0A939JQK9"/>
<organism evidence="2 3">
    <name type="scientific">Streptomyces triculaminicus</name>
    <dbReference type="NCBI Taxonomy" id="2816232"/>
    <lineage>
        <taxon>Bacteria</taxon>
        <taxon>Bacillati</taxon>
        <taxon>Actinomycetota</taxon>
        <taxon>Actinomycetes</taxon>
        <taxon>Kitasatosporales</taxon>
        <taxon>Streptomycetaceae</taxon>
        <taxon>Streptomyces</taxon>
    </lineage>
</organism>
<dbReference type="GO" id="GO:0016491">
    <property type="term" value="F:oxidoreductase activity"/>
    <property type="evidence" value="ECO:0007669"/>
    <property type="project" value="InterPro"/>
</dbReference>
<gene>
    <name evidence="2" type="ORF">J1792_13965</name>
</gene>
<name>A0A939JQK9_9ACTN</name>
<proteinExistence type="predicted"/>